<dbReference type="GO" id="GO:0016747">
    <property type="term" value="F:acyltransferase activity, transferring groups other than amino-acyl groups"/>
    <property type="evidence" value="ECO:0007669"/>
    <property type="project" value="InterPro"/>
</dbReference>
<proteinExistence type="predicted"/>
<keyword evidence="3" id="KW-1185">Reference proteome</keyword>
<dbReference type="Pfam" id="PF13302">
    <property type="entry name" value="Acetyltransf_3"/>
    <property type="match status" value="1"/>
</dbReference>
<accession>A0A2T5GKV6</accession>
<feature type="domain" description="N-acetyltransferase" evidence="1">
    <location>
        <begin position="7"/>
        <end position="176"/>
    </location>
</feature>
<keyword evidence="2" id="KW-0808">Transferase</keyword>
<evidence type="ECO:0000259" key="1">
    <source>
        <dbReference type="PROSITE" id="PS51186"/>
    </source>
</evidence>
<dbReference type="PROSITE" id="PS51186">
    <property type="entry name" value="GNAT"/>
    <property type="match status" value="1"/>
</dbReference>
<dbReference type="Proteomes" id="UP000244189">
    <property type="component" value="Unassembled WGS sequence"/>
</dbReference>
<gene>
    <name evidence="2" type="ORF">C8J26_2820</name>
</gene>
<evidence type="ECO:0000313" key="3">
    <source>
        <dbReference type="Proteomes" id="UP000244189"/>
    </source>
</evidence>
<reference evidence="2 3" key="1">
    <citation type="submission" date="2018-04" db="EMBL/GenBank/DDBJ databases">
        <title>Genomic Encyclopedia of Type Strains, Phase III (KMG-III): the genomes of soil and plant-associated and newly described type strains.</title>
        <authorList>
            <person name="Whitman W."/>
        </authorList>
    </citation>
    <scope>NUCLEOTIDE SEQUENCE [LARGE SCALE GENOMIC DNA]</scope>
    <source>
        <strain evidence="2 3">MA101b</strain>
    </source>
</reference>
<dbReference type="InterPro" id="IPR016181">
    <property type="entry name" value="Acyl_CoA_acyltransferase"/>
</dbReference>
<dbReference type="Gene3D" id="3.40.630.30">
    <property type="match status" value="1"/>
</dbReference>
<name>A0A2T5GKV6_9SPHN</name>
<comment type="caution">
    <text evidence="2">The sequence shown here is derived from an EMBL/GenBank/DDBJ whole genome shotgun (WGS) entry which is preliminary data.</text>
</comment>
<dbReference type="EMBL" id="QAOG01000004">
    <property type="protein sequence ID" value="PTQ59963.1"/>
    <property type="molecule type" value="Genomic_DNA"/>
</dbReference>
<dbReference type="InterPro" id="IPR000182">
    <property type="entry name" value="GNAT_dom"/>
</dbReference>
<evidence type="ECO:0000313" key="2">
    <source>
        <dbReference type="EMBL" id="PTQ59963.1"/>
    </source>
</evidence>
<organism evidence="2 3">
    <name type="scientific">Sphingomonas aurantiaca</name>
    <dbReference type="NCBI Taxonomy" id="185949"/>
    <lineage>
        <taxon>Bacteria</taxon>
        <taxon>Pseudomonadati</taxon>
        <taxon>Pseudomonadota</taxon>
        <taxon>Alphaproteobacteria</taxon>
        <taxon>Sphingomonadales</taxon>
        <taxon>Sphingomonadaceae</taxon>
        <taxon>Sphingomonas</taxon>
    </lineage>
</organism>
<dbReference type="AlphaFoldDB" id="A0A2T5GKV6"/>
<sequence length="180" mass="19952">MIETERLTLRGWRDDDAAAHHAMCADPAVMAYLGPPPSLADSAAVVARQTAILADYGACFWALERRDTGAFIGWCGIKPGPAGTPIEDRPEIGWSLVRDAWGQGYAREAAKAALAWGWARLDLPTIWAITVPANRSSRTLMDRLGMTRVVDGDFDHPKLAEDDPLRRHILYRIDRPAYVR</sequence>
<dbReference type="InterPro" id="IPR051531">
    <property type="entry name" value="N-acetyltransferase"/>
</dbReference>
<dbReference type="RefSeq" id="WP_107958793.1">
    <property type="nucleotide sequence ID" value="NZ_JASPFP010000001.1"/>
</dbReference>
<dbReference type="SUPFAM" id="SSF55729">
    <property type="entry name" value="Acyl-CoA N-acyltransferases (Nat)"/>
    <property type="match status" value="1"/>
</dbReference>
<dbReference type="PANTHER" id="PTHR43792:SF1">
    <property type="entry name" value="N-ACETYLTRANSFERASE DOMAIN-CONTAINING PROTEIN"/>
    <property type="match status" value="1"/>
</dbReference>
<dbReference type="PANTHER" id="PTHR43792">
    <property type="entry name" value="GNAT FAMILY, PUTATIVE (AFU_ORTHOLOGUE AFUA_3G00765)-RELATED-RELATED"/>
    <property type="match status" value="1"/>
</dbReference>
<protein>
    <submittedName>
        <fullName evidence="2">RimJ/RimL family protein N-acetyltransferase</fullName>
    </submittedName>
</protein>